<dbReference type="Proteomes" id="UP000499080">
    <property type="component" value="Unassembled WGS sequence"/>
</dbReference>
<evidence type="ECO:0000313" key="2">
    <source>
        <dbReference type="Proteomes" id="UP000499080"/>
    </source>
</evidence>
<gene>
    <name evidence="1" type="ORF">AVEN_236896_1</name>
</gene>
<name>A0A4Y2DS15_ARAVE</name>
<sequence length="90" mass="9674">MGLKSVEYAVQFIVVISSLLRSSAIARVRCGLALSFVKTKSVSLAPRNQTCAGKDDLLRIEISSNSTSAENLKLNPSVHRNASADIPETQ</sequence>
<protein>
    <submittedName>
        <fullName evidence="1">Uncharacterized protein</fullName>
    </submittedName>
</protein>
<evidence type="ECO:0000313" key="1">
    <source>
        <dbReference type="EMBL" id="GBM19067.1"/>
    </source>
</evidence>
<reference evidence="1 2" key="1">
    <citation type="journal article" date="2019" name="Sci. Rep.">
        <title>Orb-weaving spider Araneus ventricosus genome elucidates the spidroin gene catalogue.</title>
        <authorList>
            <person name="Kono N."/>
            <person name="Nakamura H."/>
            <person name="Ohtoshi R."/>
            <person name="Moran D.A.P."/>
            <person name="Shinohara A."/>
            <person name="Yoshida Y."/>
            <person name="Fujiwara M."/>
            <person name="Mori M."/>
            <person name="Tomita M."/>
            <person name="Arakawa K."/>
        </authorList>
    </citation>
    <scope>NUCLEOTIDE SEQUENCE [LARGE SCALE GENOMIC DNA]</scope>
</reference>
<comment type="caution">
    <text evidence="1">The sequence shown here is derived from an EMBL/GenBank/DDBJ whole genome shotgun (WGS) entry which is preliminary data.</text>
</comment>
<organism evidence="1 2">
    <name type="scientific">Araneus ventricosus</name>
    <name type="common">Orbweaver spider</name>
    <name type="synonym">Epeira ventricosa</name>
    <dbReference type="NCBI Taxonomy" id="182803"/>
    <lineage>
        <taxon>Eukaryota</taxon>
        <taxon>Metazoa</taxon>
        <taxon>Ecdysozoa</taxon>
        <taxon>Arthropoda</taxon>
        <taxon>Chelicerata</taxon>
        <taxon>Arachnida</taxon>
        <taxon>Araneae</taxon>
        <taxon>Araneomorphae</taxon>
        <taxon>Entelegynae</taxon>
        <taxon>Araneoidea</taxon>
        <taxon>Araneidae</taxon>
        <taxon>Araneus</taxon>
    </lineage>
</organism>
<keyword evidence="2" id="KW-1185">Reference proteome</keyword>
<proteinExistence type="predicted"/>
<dbReference type="EMBL" id="BGPR01000416">
    <property type="protein sequence ID" value="GBM19067.1"/>
    <property type="molecule type" value="Genomic_DNA"/>
</dbReference>
<accession>A0A4Y2DS15</accession>
<dbReference type="AlphaFoldDB" id="A0A4Y2DS15"/>